<accession>A0A3B0R7K3</accession>
<keyword evidence="3" id="KW-0472">Membrane</keyword>
<dbReference type="Pfam" id="PF19353">
    <property type="entry name" value="DUF5930"/>
    <property type="match status" value="1"/>
</dbReference>
<dbReference type="GO" id="GO:0004222">
    <property type="term" value="F:metalloendopeptidase activity"/>
    <property type="evidence" value="ECO:0007669"/>
    <property type="project" value="TreeGrafter"/>
</dbReference>
<feature type="region of interest" description="Disordered" evidence="2">
    <location>
        <begin position="288"/>
        <end position="308"/>
    </location>
</feature>
<dbReference type="PANTHER" id="PTHR21666:SF289">
    <property type="entry name" value="L-ALA--D-GLU ENDOPEPTIDASE"/>
    <property type="match status" value="1"/>
</dbReference>
<organism evidence="6">
    <name type="scientific">hydrothermal vent metagenome</name>
    <dbReference type="NCBI Taxonomy" id="652676"/>
    <lineage>
        <taxon>unclassified sequences</taxon>
        <taxon>metagenomes</taxon>
        <taxon>ecological metagenomes</taxon>
    </lineage>
</organism>
<protein>
    <submittedName>
        <fullName evidence="6">Peptidase, M23/M37 family</fullName>
    </submittedName>
</protein>
<evidence type="ECO:0000259" key="4">
    <source>
        <dbReference type="Pfam" id="PF01551"/>
    </source>
</evidence>
<evidence type="ECO:0000256" key="2">
    <source>
        <dbReference type="SAM" id="MobiDB-lite"/>
    </source>
</evidence>
<dbReference type="PANTHER" id="PTHR21666">
    <property type="entry name" value="PEPTIDASE-RELATED"/>
    <property type="match status" value="1"/>
</dbReference>
<gene>
    <name evidence="6" type="ORF">MNBD_ALPHA06-1697</name>
</gene>
<evidence type="ECO:0000256" key="3">
    <source>
        <dbReference type="SAM" id="Phobius"/>
    </source>
</evidence>
<sequence>MDDRVQDRLRGWVQRVFPERQIYHRSEGEVRYISLSPRTQMLAAGGLSVFVIWILYSSASVFFNGHILSNQSLRAQETRIRSQRLLSEAKARETSARTLLASRTAGFSTAADEFEQRLGTLKLLLNHVSEPSLVTDFREPVASGNIVMAASSNDPEPRQSRPLPVEQANNQQNPPLARLVMLKKEQSIILRQAEEASVGRIENLQAVLQLTGLSADEILDSNKQNAGGPFIAMSDAEIFGEALGLDDDFSRRIIRVTSRLGEVERLEQTLDATPLGVPVLSEHRRTSKFGGRVDPITGKPARHSGQDFGAFNRAPIGATAAGTITYAGWKSGYGRFVEIDHGFGFRTRYAHMAKLTVKRGQKVSEGDKIGLMGSSGRSTGTHLHYEVWHNGKIYDPEKFLKAGLYVQKKG</sequence>
<dbReference type="Gene3D" id="2.70.70.10">
    <property type="entry name" value="Glucose Permease (Domain IIA)"/>
    <property type="match status" value="1"/>
</dbReference>
<dbReference type="AlphaFoldDB" id="A0A3B0R7K3"/>
<dbReference type="Pfam" id="PF01551">
    <property type="entry name" value="Peptidase_M23"/>
    <property type="match status" value="1"/>
</dbReference>
<feature type="transmembrane region" description="Helical" evidence="3">
    <location>
        <begin position="41"/>
        <end position="63"/>
    </location>
</feature>
<keyword evidence="3" id="KW-1133">Transmembrane helix</keyword>
<dbReference type="InterPro" id="IPR050570">
    <property type="entry name" value="Cell_wall_metabolism_enzyme"/>
</dbReference>
<dbReference type="InterPro" id="IPR011055">
    <property type="entry name" value="Dup_hybrid_motif"/>
</dbReference>
<evidence type="ECO:0000313" key="6">
    <source>
        <dbReference type="EMBL" id="VAV88462.1"/>
    </source>
</evidence>
<dbReference type="InterPro" id="IPR016047">
    <property type="entry name" value="M23ase_b-sheet_dom"/>
</dbReference>
<proteinExistence type="predicted"/>
<dbReference type="CDD" id="cd12797">
    <property type="entry name" value="M23_peptidase"/>
    <property type="match status" value="1"/>
</dbReference>
<dbReference type="InterPro" id="IPR045974">
    <property type="entry name" value="DUF5930"/>
</dbReference>
<dbReference type="FunFam" id="2.70.70.10:FF:000006">
    <property type="entry name" value="M23 family peptidase"/>
    <property type="match status" value="1"/>
</dbReference>
<feature type="region of interest" description="Disordered" evidence="2">
    <location>
        <begin position="149"/>
        <end position="174"/>
    </location>
</feature>
<dbReference type="EMBL" id="UOEE01000066">
    <property type="protein sequence ID" value="VAV88462.1"/>
    <property type="molecule type" value="Genomic_DNA"/>
</dbReference>
<keyword evidence="3" id="KW-0812">Transmembrane</keyword>
<dbReference type="SUPFAM" id="SSF51261">
    <property type="entry name" value="Duplicated hybrid motif"/>
    <property type="match status" value="1"/>
</dbReference>
<feature type="domain" description="DUF5930" evidence="5">
    <location>
        <begin position="1"/>
        <end position="111"/>
    </location>
</feature>
<feature type="domain" description="M23ase beta-sheet core" evidence="4">
    <location>
        <begin position="302"/>
        <end position="396"/>
    </location>
</feature>
<evidence type="ECO:0000259" key="5">
    <source>
        <dbReference type="Pfam" id="PF19353"/>
    </source>
</evidence>
<keyword evidence="1" id="KW-0732">Signal</keyword>
<name>A0A3B0R7K3_9ZZZZ</name>
<evidence type="ECO:0000256" key="1">
    <source>
        <dbReference type="ARBA" id="ARBA00022729"/>
    </source>
</evidence>
<reference evidence="6" key="1">
    <citation type="submission" date="2018-06" db="EMBL/GenBank/DDBJ databases">
        <authorList>
            <person name="Zhirakovskaya E."/>
        </authorList>
    </citation>
    <scope>NUCLEOTIDE SEQUENCE</scope>
</reference>